<dbReference type="GO" id="GO:0034454">
    <property type="term" value="P:microtubule anchoring at centrosome"/>
    <property type="evidence" value="ECO:0007669"/>
    <property type="project" value="TreeGrafter"/>
</dbReference>
<feature type="compositionally biased region" description="Acidic residues" evidence="6">
    <location>
        <begin position="1651"/>
        <end position="1669"/>
    </location>
</feature>
<feature type="region of interest" description="Disordered" evidence="6">
    <location>
        <begin position="81"/>
        <end position="109"/>
    </location>
</feature>
<evidence type="ECO:0000256" key="4">
    <source>
        <dbReference type="ARBA" id="ARBA00023212"/>
    </source>
</evidence>
<feature type="domain" description="EF-hand" evidence="7">
    <location>
        <begin position="9"/>
        <end position="44"/>
    </location>
</feature>
<evidence type="ECO:0000256" key="5">
    <source>
        <dbReference type="SAM" id="Coils"/>
    </source>
</evidence>
<feature type="coiled-coil region" evidence="5">
    <location>
        <begin position="1301"/>
        <end position="1339"/>
    </location>
</feature>
<keyword evidence="4" id="KW-0206">Cytoskeleton</keyword>
<evidence type="ECO:0000256" key="3">
    <source>
        <dbReference type="ARBA" id="ARBA00022553"/>
    </source>
</evidence>
<evidence type="ECO:0000256" key="6">
    <source>
        <dbReference type="SAM" id="MobiDB-lite"/>
    </source>
</evidence>
<dbReference type="PANTHER" id="PTHR18905:SF11">
    <property type="entry name" value="NINEIN"/>
    <property type="match status" value="1"/>
</dbReference>
<dbReference type="GO" id="GO:0005509">
    <property type="term" value="F:calcium ion binding"/>
    <property type="evidence" value="ECO:0007669"/>
    <property type="project" value="InterPro"/>
</dbReference>
<dbReference type="GO" id="GO:0090222">
    <property type="term" value="P:centrosome-templated microtubule nucleation"/>
    <property type="evidence" value="ECO:0007669"/>
    <property type="project" value="TreeGrafter"/>
</dbReference>
<dbReference type="InterPro" id="IPR011992">
    <property type="entry name" value="EF-hand-dom_pair"/>
</dbReference>
<dbReference type="EMBL" id="JAURVH010001526">
    <property type="protein sequence ID" value="KAK5917262.1"/>
    <property type="molecule type" value="Genomic_DNA"/>
</dbReference>
<evidence type="ECO:0000259" key="7">
    <source>
        <dbReference type="PROSITE" id="PS50222"/>
    </source>
</evidence>
<dbReference type="GO" id="GO:0097431">
    <property type="term" value="C:mitotic spindle pole"/>
    <property type="evidence" value="ECO:0007669"/>
    <property type="project" value="TreeGrafter"/>
</dbReference>
<dbReference type="SUPFAM" id="SSF47473">
    <property type="entry name" value="EF-hand"/>
    <property type="match status" value="1"/>
</dbReference>
<feature type="region of interest" description="Disordered" evidence="6">
    <location>
        <begin position="1647"/>
        <end position="1669"/>
    </location>
</feature>
<keyword evidence="2" id="KW-0963">Cytoplasm</keyword>
<gene>
    <name evidence="8" type="ORF">CgunFtcFv8_012167</name>
</gene>
<feature type="compositionally biased region" description="Basic and acidic residues" evidence="6">
    <location>
        <begin position="1376"/>
        <end position="1385"/>
    </location>
</feature>
<feature type="compositionally biased region" description="Polar residues" evidence="6">
    <location>
        <begin position="1402"/>
        <end position="1413"/>
    </location>
</feature>
<proteinExistence type="predicted"/>
<feature type="coiled-coil region" evidence="5">
    <location>
        <begin position="1155"/>
        <end position="1193"/>
    </location>
</feature>
<dbReference type="GO" id="GO:0000242">
    <property type="term" value="C:pericentriolar material"/>
    <property type="evidence" value="ECO:0007669"/>
    <property type="project" value="TreeGrafter"/>
</dbReference>
<keyword evidence="3" id="KW-0597">Phosphoprotein</keyword>
<feature type="region of interest" description="Disordered" evidence="6">
    <location>
        <begin position="1763"/>
        <end position="1784"/>
    </location>
</feature>
<feature type="region of interest" description="Disordered" evidence="6">
    <location>
        <begin position="133"/>
        <end position="158"/>
    </location>
</feature>
<feature type="coiled-coil region" evidence="5">
    <location>
        <begin position="1856"/>
        <end position="1916"/>
    </location>
</feature>
<dbReference type="PANTHER" id="PTHR18905">
    <property type="entry name" value="NINEIN"/>
    <property type="match status" value="1"/>
</dbReference>
<dbReference type="InterPro" id="IPR002048">
    <property type="entry name" value="EF_hand_dom"/>
</dbReference>
<dbReference type="GO" id="GO:0005814">
    <property type="term" value="C:centriole"/>
    <property type="evidence" value="ECO:0007669"/>
    <property type="project" value="TreeGrafter"/>
</dbReference>
<feature type="region of interest" description="Disordered" evidence="6">
    <location>
        <begin position="1000"/>
        <end position="1043"/>
    </location>
</feature>
<keyword evidence="5" id="KW-0175">Coiled coil</keyword>
<name>A0AAN8D6Y1_CHAGU</name>
<feature type="coiled-coil region" evidence="5">
    <location>
        <begin position="609"/>
        <end position="871"/>
    </location>
</feature>
<evidence type="ECO:0000313" key="8">
    <source>
        <dbReference type="EMBL" id="KAK5917262.1"/>
    </source>
</evidence>
<reference evidence="8 9" key="1">
    <citation type="journal article" date="2023" name="Mol. Biol. Evol.">
        <title>Genomics of Secondarily Temperate Adaptation in the Only Non-Antarctic Icefish.</title>
        <authorList>
            <person name="Rivera-Colon A.G."/>
            <person name="Rayamajhi N."/>
            <person name="Minhas B.F."/>
            <person name="Madrigal G."/>
            <person name="Bilyk K.T."/>
            <person name="Yoon V."/>
            <person name="Hune M."/>
            <person name="Gregory S."/>
            <person name="Cheng C.H.C."/>
            <person name="Catchen J.M."/>
        </authorList>
    </citation>
    <scope>NUCLEOTIDE SEQUENCE [LARGE SCALE GENOMIC DNA]</scope>
    <source>
        <tissue evidence="8">White muscle</tissue>
    </source>
</reference>
<dbReference type="PROSITE" id="PS50222">
    <property type="entry name" value="EF_HAND_2"/>
    <property type="match status" value="1"/>
</dbReference>
<dbReference type="Proteomes" id="UP001331515">
    <property type="component" value="Unassembled WGS sequence"/>
</dbReference>
<evidence type="ECO:0000313" key="9">
    <source>
        <dbReference type="Proteomes" id="UP001331515"/>
    </source>
</evidence>
<feature type="coiled-coil region" evidence="5">
    <location>
        <begin position="436"/>
        <end position="566"/>
    </location>
</feature>
<comment type="subcellular location">
    <subcellularLocation>
        <location evidence="1">Cytoplasm</location>
        <location evidence="1">Cytoskeleton</location>
        <location evidence="1">Microtubule organizing center</location>
        <location evidence="1">Centrosome</location>
    </subcellularLocation>
</comment>
<accession>A0AAN8D6Y1</accession>
<feature type="coiled-coil region" evidence="5">
    <location>
        <begin position="1956"/>
        <end position="2007"/>
    </location>
</feature>
<organism evidence="8 9">
    <name type="scientific">Champsocephalus gunnari</name>
    <name type="common">Mackerel icefish</name>
    <dbReference type="NCBI Taxonomy" id="52237"/>
    <lineage>
        <taxon>Eukaryota</taxon>
        <taxon>Metazoa</taxon>
        <taxon>Chordata</taxon>
        <taxon>Craniata</taxon>
        <taxon>Vertebrata</taxon>
        <taxon>Euteleostomi</taxon>
        <taxon>Actinopterygii</taxon>
        <taxon>Neopterygii</taxon>
        <taxon>Teleostei</taxon>
        <taxon>Neoteleostei</taxon>
        <taxon>Acanthomorphata</taxon>
        <taxon>Eupercaria</taxon>
        <taxon>Perciformes</taxon>
        <taxon>Notothenioidei</taxon>
        <taxon>Channichthyidae</taxon>
        <taxon>Champsocephalus</taxon>
    </lineage>
</organism>
<dbReference type="GO" id="GO:0051642">
    <property type="term" value="P:centrosome localization"/>
    <property type="evidence" value="ECO:0007669"/>
    <property type="project" value="TreeGrafter"/>
</dbReference>
<comment type="caution">
    <text evidence="8">The sequence shown here is derived from an EMBL/GenBank/DDBJ whole genome shotgun (WGS) entry which is preliminary data.</text>
</comment>
<feature type="compositionally biased region" description="Basic and acidic residues" evidence="6">
    <location>
        <begin position="1767"/>
        <end position="1777"/>
    </location>
</feature>
<protein>
    <recommendedName>
        <fullName evidence="7">EF-hand domain-containing protein</fullName>
    </recommendedName>
</protein>
<dbReference type="Gene3D" id="1.10.238.10">
    <property type="entry name" value="EF-hand"/>
    <property type="match status" value="1"/>
</dbReference>
<evidence type="ECO:0000256" key="1">
    <source>
        <dbReference type="ARBA" id="ARBA00004300"/>
    </source>
</evidence>
<feature type="region of interest" description="Disordered" evidence="6">
    <location>
        <begin position="1691"/>
        <end position="1710"/>
    </location>
</feature>
<keyword evidence="9" id="KW-1185">Reference proteome</keyword>
<feature type="compositionally biased region" description="Basic and acidic residues" evidence="6">
    <location>
        <begin position="1700"/>
        <end position="1709"/>
    </location>
</feature>
<sequence>MDEVQEQDEYEERLKEVFHSFDASGCGSLNPEELSDLCCSLQLEEAVLHSLLQRPQQHTDRVDFDQFKNALILVLSSTFEPAPSEQETPSKPDSPEIQPKFVKGSKRYGRRTTPEFIEHHSDFPDVMNADATQHEDLRDSDDSAVPRKRERWNAHDTSTEEFEAEGQMQLWNPDDPITLRGSGVPLLPPAMQERLQDACHQLLVSWDGSADHSQLMELCQHLGLEINVDVFQSLTGDGEMNVQEFVSRVLNQNKPPTPSASTPYRQLKRLHSTQPFDESGRRTASCPLSSSIGLRLFSSLDDGSGFTAVESLLDAWMEEGVENSLEILQALNFGLDGRLSLSDLTLALENELLVTKNGIHQAALASFRSEIRHLLERVDRELGEKGRIRSDLEKTEKLKAQLAVEVDERHAAIEQTNNQNLRKLEQDHREKLSVVRSDLMKDMELMQQQNDQKRETLEAELEKIREDESFLRDHLSISLQENRRLEMELLDSTDHLVAAQSQNTKLQTNLENMRKEKFGDLDPGSADFLLQEERIKELHSSYAAHYRELQDRIDELQMELQEFHSVGRVLQPGHKTLSEELESKSPGMESDPGIGADEVQPFSMSLEAEMMLEHLKEQHLQEIEELQSQLECKMNEFDEMLVKKKEAQDEQTASLALQHQQEVEALREEMLGVQKKTQELQIRLEEEISTLQRRLNEEKEEMDVLQEEQLTALRQQLQEAHSYAADLEEQINTNMDEDAVEELRKQQEEEIKKLQEEQVELSDVGLEEERRKQREERRWLKDFENEKELLQERHTEELKVRLEEAKVRFEEEQVQLSEAKLEEVTRRLQEEFEKEKEALQERHKEEVKVRLEEVKVTFEEEKVQLEEQSNESLQVVLEEEVLRLVREQQEKEAELRMHWEEETVRLQELHQEAQLQERLTLQELHQEAQLQERLTLRELHQEALLQERLTLQELHQEALLQERLTLQERSEQREARVREELERERLQLEEDYEGMLQERMEEERVKLETQREEEERRVEGLMEEERSRLQEKQQEVMEEQRSRLQEKQQEVLEEQRSRLQEKQQEVMKEVMLRHAAEREALSGEMEALRKDIAQERRDIEMSFNRRLQEVQSRFSGDQESVAERFQTDVLKLEQSYQEELKSLSDKQREQELCWEEKIQEVLFNAEEQRRKMEEDEQREKERWDKEQEEMELLHKREVEELGVKNEQLLKELDYLISEAQTKELALSKQLNDLHTRLQGSLETKASLLALAEQKALDSEFLLNQTVQDFKHEREELLNIQTELEVKHNETLSMSARHIEERIELLTERDDLRGKIEELEALLKQAAEDFELERKELRENLGETGDIHAEIDSENVEEKSDNEVESMPEVNQVAASEEYRREDLNSEKVGGCSAEIGQEDPELTSSESPDTPHNSDVESEEEAVPREMSCEQVSSLKAFGCEDCEKVEAPCDEENKPQDVSEILSHEGEELKHETVVEPEETDELQDAELHYLPDESDWEHVTTEPPDDCAHDAEVKDRSLLKLQALYRTVTEENALLQDKVFLLQQKTELLENLLLYNAEKVKNDRQVLEETYGLKVKVLLLMEHVKALETKAFKATLLQIKFGDCMCENGELKRQNAELEKRVWSRLESDRDLQEKESSSQFVCEFEKQQEEEEEEEGSSEDDLQDSCEEFEMRNSRLRRAITDLQDRSLTLNNSTQAHRSEAGRLSEENGVLRQKITALKDEDLKEVQEELKQTMEHLKKGKTEAQTAAEAFQRRISELRSQSRQLEEQNGKLSEKNSQNLSDVENLQQQLSDLQEESQRREAFTAHEKNKLAACVCALESELTKALQDSAQLQQAVSQHALQLCELRDKADRVDSLESLEKEAQVQLSAAQEKKVKHNSVRLKSDVRHLQKERDSLKQEVSVLHKQLQNSNEKNQVLEMALHSSGVQSRSRKLFREEMSRLLQQEQTLLKGENQRLQTELRSAKGELRSSRDKVCELDASLLSLEALQQENVCLKQQLETHRVINTGSAAAPSLSDPEALQKENEALRTQVARLSAQMIESFQAHLVGLLPLSPHRIPRGNHRGEEPDNMQDERKRKMKIMEERMREIELSLSNVKLLLREKVAQLKEQLNKNGKADVLIGNLYDENDVLLEVLEKTKQRHIILEKKNFLLEEKISSLNKIMCDLTPPPSLPYHY</sequence>
<evidence type="ECO:0000256" key="2">
    <source>
        <dbReference type="ARBA" id="ARBA00022490"/>
    </source>
</evidence>
<feature type="region of interest" description="Disordered" evidence="6">
    <location>
        <begin position="1340"/>
        <end position="1427"/>
    </location>
</feature>
<dbReference type="GO" id="GO:0097539">
    <property type="term" value="C:ciliary transition fiber"/>
    <property type="evidence" value="ECO:0007669"/>
    <property type="project" value="TreeGrafter"/>
</dbReference>
<feature type="compositionally biased region" description="Basic and acidic residues" evidence="6">
    <location>
        <begin position="1340"/>
        <end position="1361"/>
    </location>
</feature>